<dbReference type="Gene3D" id="2.40.10.220">
    <property type="entry name" value="predicted glycosyltransferase like domains"/>
    <property type="match status" value="2"/>
</dbReference>
<proteinExistence type="predicted"/>
<dbReference type="AlphaFoldDB" id="A0A5K7YRH0"/>
<evidence type="ECO:0000313" key="2">
    <source>
        <dbReference type="EMBL" id="BBO69581.1"/>
    </source>
</evidence>
<accession>A0A5K7YRH0</accession>
<dbReference type="EMBL" id="AP021874">
    <property type="protein sequence ID" value="BBO69581.1"/>
    <property type="molecule type" value="Genomic_DNA"/>
</dbReference>
<evidence type="ECO:0000259" key="1">
    <source>
        <dbReference type="Pfam" id="PF07238"/>
    </source>
</evidence>
<protein>
    <recommendedName>
        <fullName evidence="1">PilZ domain-containing protein</fullName>
    </recommendedName>
</protein>
<dbReference type="KEGG" id="dalk:DSCA_35110"/>
<dbReference type="InterPro" id="IPR009875">
    <property type="entry name" value="PilZ_domain"/>
</dbReference>
<feature type="domain" description="PilZ" evidence="1">
    <location>
        <begin position="11"/>
        <end position="92"/>
    </location>
</feature>
<reference evidence="2 3" key="1">
    <citation type="submission" date="2019-11" db="EMBL/GenBank/DDBJ databases">
        <title>Comparative genomics of hydrocarbon-degrading Desulfosarcina strains.</title>
        <authorList>
            <person name="Watanabe M."/>
            <person name="Kojima H."/>
            <person name="Fukui M."/>
        </authorList>
    </citation>
    <scope>NUCLEOTIDE SEQUENCE [LARGE SCALE GENOMIC DNA]</scope>
    <source>
        <strain evidence="2 3">PL12</strain>
    </source>
</reference>
<gene>
    <name evidence="2" type="ORF">DSCA_35110</name>
</gene>
<dbReference type="Pfam" id="PF07238">
    <property type="entry name" value="PilZ"/>
    <property type="match status" value="1"/>
</dbReference>
<name>A0A5K7YRH0_9BACT</name>
<sequence>MGKSHNVERSRRINERKKYQEEIFFSTDSMIFHGRIENVSMGGAGVGSRSLSKIKKGAEVIIAIPFANRQGGIKRKAIVKWTRNDQFGVQFNRRENARLNYHKEVSFSVGSMVFSGNIKNISMGGAGVGRFNLSKTKLPVKIRVTIPFAKKQGGIKRKAIVRWTRNDQFGVQFI</sequence>
<dbReference type="SUPFAM" id="SSF141371">
    <property type="entry name" value="PilZ domain-like"/>
    <property type="match status" value="2"/>
</dbReference>
<evidence type="ECO:0000313" key="3">
    <source>
        <dbReference type="Proteomes" id="UP000427906"/>
    </source>
</evidence>
<dbReference type="Proteomes" id="UP000427906">
    <property type="component" value="Chromosome"/>
</dbReference>
<dbReference type="GO" id="GO:0035438">
    <property type="term" value="F:cyclic-di-GMP binding"/>
    <property type="evidence" value="ECO:0007669"/>
    <property type="project" value="InterPro"/>
</dbReference>
<organism evidence="2 3">
    <name type="scientific">Desulfosarcina alkanivorans</name>
    <dbReference type="NCBI Taxonomy" id="571177"/>
    <lineage>
        <taxon>Bacteria</taxon>
        <taxon>Pseudomonadati</taxon>
        <taxon>Thermodesulfobacteriota</taxon>
        <taxon>Desulfobacteria</taxon>
        <taxon>Desulfobacterales</taxon>
        <taxon>Desulfosarcinaceae</taxon>
        <taxon>Desulfosarcina</taxon>
    </lineage>
</organism>
<keyword evidence="3" id="KW-1185">Reference proteome</keyword>